<protein>
    <recommendedName>
        <fullName evidence="3">DUF1993 domain-containing protein</fullName>
    </recommendedName>
</protein>
<dbReference type="EMBL" id="JACHHO010000003">
    <property type="protein sequence ID" value="MBB5205072.1"/>
    <property type="molecule type" value="Genomic_DNA"/>
</dbReference>
<accession>A0A840S661</accession>
<name>A0A840S661_9BURK</name>
<dbReference type="Gene3D" id="1.20.120.450">
    <property type="entry name" value="dinb family like domain"/>
    <property type="match status" value="1"/>
</dbReference>
<comment type="caution">
    <text evidence="1">The sequence shown here is derived from an EMBL/GenBank/DDBJ whole genome shotgun (WGS) entry which is preliminary data.</text>
</comment>
<reference evidence="1 2" key="1">
    <citation type="submission" date="2020-08" db="EMBL/GenBank/DDBJ databases">
        <title>Genomic Encyclopedia of Type Strains, Phase IV (KMG-IV): sequencing the most valuable type-strain genomes for metagenomic binning, comparative biology and taxonomic classification.</title>
        <authorList>
            <person name="Goeker M."/>
        </authorList>
    </citation>
    <scope>NUCLEOTIDE SEQUENCE [LARGE SCALE GENOMIC DNA]</scope>
    <source>
        <strain evidence="1 2">DSM 23958</strain>
    </source>
</reference>
<sequence>MSISMVQATSPRFINGLINLSKILGKAAEHAAAHKIDPQALLQARLYPDMFALTRQVQIACDQAKGAVARLAGQEPPKHEDNEQSFEDLQARIKKTIAYIESVPLVTLDGSESRGIHLKVAGKELTFVGSQYLMGWAWPNFHFHSSMAYAILRHNGVPLGKQDYLGEV</sequence>
<dbReference type="PANTHER" id="PTHR36922:SF1">
    <property type="entry name" value="DUF1993 DOMAIN-CONTAINING PROTEIN"/>
    <property type="match status" value="1"/>
</dbReference>
<dbReference type="OrthoDB" id="338237at2"/>
<organism evidence="1 2">
    <name type="scientific">Inhella inkyongensis</name>
    <dbReference type="NCBI Taxonomy" id="392593"/>
    <lineage>
        <taxon>Bacteria</taxon>
        <taxon>Pseudomonadati</taxon>
        <taxon>Pseudomonadota</taxon>
        <taxon>Betaproteobacteria</taxon>
        <taxon>Burkholderiales</taxon>
        <taxon>Sphaerotilaceae</taxon>
        <taxon>Inhella</taxon>
    </lineage>
</organism>
<dbReference type="InterPro" id="IPR018531">
    <property type="entry name" value="DUF1993"/>
</dbReference>
<dbReference type="InterPro" id="IPR034660">
    <property type="entry name" value="DinB/YfiT-like"/>
</dbReference>
<dbReference type="RefSeq" id="WP_138854909.1">
    <property type="nucleotide sequence ID" value="NZ_CP040709.1"/>
</dbReference>
<dbReference type="AlphaFoldDB" id="A0A840S661"/>
<evidence type="ECO:0008006" key="3">
    <source>
        <dbReference type="Google" id="ProtNLM"/>
    </source>
</evidence>
<dbReference type="Pfam" id="PF09351">
    <property type="entry name" value="DUF1993"/>
    <property type="match status" value="1"/>
</dbReference>
<proteinExistence type="predicted"/>
<gene>
    <name evidence="1" type="ORF">HNQ51_002391</name>
</gene>
<evidence type="ECO:0000313" key="2">
    <source>
        <dbReference type="Proteomes" id="UP000554837"/>
    </source>
</evidence>
<dbReference type="Proteomes" id="UP000554837">
    <property type="component" value="Unassembled WGS sequence"/>
</dbReference>
<dbReference type="PANTHER" id="PTHR36922">
    <property type="entry name" value="BLL2446 PROTEIN"/>
    <property type="match status" value="1"/>
</dbReference>
<dbReference type="SUPFAM" id="SSF109854">
    <property type="entry name" value="DinB/YfiT-like putative metalloenzymes"/>
    <property type="match status" value="1"/>
</dbReference>
<keyword evidence="2" id="KW-1185">Reference proteome</keyword>
<evidence type="ECO:0000313" key="1">
    <source>
        <dbReference type="EMBL" id="MBB5205072.1"/>
    </source>
</evidence>